<evidence type="ECO:0000256" key="2">
    <source>
        <dbReference type="ARBA" id="ARBA00009881"/>
    </source>
</evidence>
<evidence type="ECO:0000313" key="8">
    <source>
        <dbReference type="EMBL" id="TMW60260.1"/>
    </source>
</evidence>
<evidence type="ECO:0000256" key="7">
    <source>
        <dbReference type="ARBA" id="ARBA00023033"/>
    </source>
</evidence>
<evidence type="ECO:0000313" key="9">
    <source>
        <dbReference type="Proteomes" id="UP000794436"/>
    </source>
</evidence>
<dbReference type="CDD" id="cd04730">
    <property type="entry name" value="NPD_like"/>
    <property type="match status" value="1"/>
</dbReference>
<dbReference type="Pfam" id="PF03060">
    <property type="entry name" value="NMO"/>
    <property type="match status" value="1"/>
</dbReference>
<dbReference type="InterPro" id="IPR004136">
    <property type="entry name" value="NMO"/>
</dbReference>
<keyword evidence="6" id="KW-0560">Oxidoreductase</keyword>
<keyword evidence="4" id="KW-0288">FMN</keyword>
<evidence type="ECO:0008006" key="10">
    <source>
        <dbReference type="Google" id="ProtNLM"/>
    </source>
</evidence>
<dbReference type="EMBL" id="SPLM01000108">
    <property type="protein sequence ID" value="TMW60260.1"/>
    <property type="molecule type" value="Genomic_DNA"/>
</dbReference>
<keyword evidence="3" id="KW-0285">Flavoprotein</keyword>
<dbReference type="SUPFAM" id="SSF51412">
    <property type="entry name" value="Inosine monophosphate dehydrogenase (IMPDH)"/>
    <property type="match status" value="1"/>
</dbReference>
<dbReference type="GO" id="GO:0000166">
    <property type="term" value="F:nucleotide binding"/>
    <property type="evidence" value="ECO:0007669"/>
    <property type="project" value="UniProtKB-KW"/>
</dbReference>
<evidence type="ECO:0000256" key="1">
    <source>
        <dbReference type="ARBA" id="ARBA00001917"/>
    </source>
</evidence>
<dbReference type="InterPro" id="IPR013785">
    <property type="entry name" value="Aldolase_TIM"/>
</dbReference>
<dbReference type="FunFam" id="3.20.20.70:FF:000154">
    <property type="entry name" value="Probable nitronate monooxygenase"/>
    <property type="match status" value="1"/>
</dbReference>
<protein>
    <recommendedName>
        <fullName evidence="10">Nitronate monooxygenase</fullName>
    </recommendedName>
</protein>
<comment type="caution">
    <text evidence="8">The sequence shown here is derived from an EMBL/GenBank/DDBJ whole genome shotgun (WGS) entry which is preliminary data.</text>
</comment>
<keyword evidence="7" id="KW-0503">Monooxygenase</keyword>
<comment type="cofactor">
    <cofactor evidence="1">
        <name>FMN</name>
        <dbReference type="ChEBI" id="CHEBI:58210"/>
    </cofactor>
</comment>
<gene>
    <name evidence="8" type="ORF">Poli38472_000302</name>
</gene>
<evidence type="ECO:0000256" key="6">
    <source>
        <dbReference type="ARBA" id="ARBA00023002"/>
    </source>
</evidence>
<dbReference type="Gene3D" id="3.20.20.70">
    <property type="entry name" value="Aldolase class I"/>
    <property type="match status" value="1"/>
</dbReference>
<organism evidence="8 9">
    <name type="scientific">Pythium oligandrum</name>
    <name type="common">Mycoparasitic fungus</name>
    <dbReference type="NCBI Taxonomy" id="41045"/>
    <lineage>
        <taxon>Eukaryota</taxon>
        <taxon>Sar</taxon>
        <taxon>Stramenopiles</taxon>
        <taxon>Oomycota</taxon>
        <taxon>Peronosporomycetes</taxon>
        <taxon>Pythiales</taxon>
        <taxon>Pythiaceae</taxon>
        <taxon>Pythium</taxon>
    </lineage>
</organism>
<evidence type="ECO:0000256" key="4">
    <source>
        <dbReference type="ARBA" id="ARBA00022643"/>
    </source>
</evidence>
<reference evidence="8" key="1">
    <citation type="submission" date="2019-03" db="EMBL/GenBank/DDBJ databases">
        <title>Long read genome sequence of the mycoparasitic Pythium oligandrum ATCC 38472 isolated from sugarbeet rhizosphere.</title>
        <authorList>
            <person name="Gaulin E."/>
        </authorList>
    </citation>
    <scope>NUCLEOTIDE SEQUENCE</scope>
    <source>
        <strain evidence="8">ATCC 38472_TT</strain>
    </source>
</reference>
<name>A0A8K1CCF9_PYTOL</name>
<keyword evidence="9" id="KW-1185">Reference proteome</keyword>
<dbReference type="OrthoDB" id="10265891at2759"/>
<accession>A0A8K1CCF9</accession>
<dbReference type="Proteomes" id="UP000794436">
    <property type="component" value="Unassembled WGS sequence"/>
</dbReference>
<dbReference type="GO" id="GO:0018580">
    <property type="term" value="F:nitronate monooxygenase activity"/>
    <property type="evidence" value="ECO:0007669"/>
    <property type="project" value="InterPro"/>
</dbReference>
<comment type="similarity">
    <text evidence="2">Belongs to the nitronate monooxygenase family. NMO class I subfamily.</text>
</comment>
<proteinExistence type="inferred from homology"/>
<dbReference type="AlphaFoldDB" id="A0A8K1CCF9"/>
<sequence length="368" mass="38946">MKWLHRPSVAALAHKLRVTYPIIQAPMVGVSTPRLAAAVSNAGGLGSVGLGTSDVASAREQIRATRALTPQPFNANFFCHAPTTRDTAKEQAWLKHMAPLFAEYGVDAPERLSCGYASFVEMSDAMTEMLLEEKPPVVSFHFGLPPKECVAALKEAGIVTLACVTSPCEARLAQEVGVDALVAQGYEAGGHRGVFDPSHDLQLGTLGLVQLLAKESTLPIIAAGGIMSGKSIAAAIYLGASGVQLGTAFILCPESSADQAYREALQSDQAFHTWVSPAVSGRPARGMANRVFTDIGVSESILRDMPSYPLPYDATKALDRAARAAGSTHFAVQWAGQAAPLARPMPASELVQTLAEETEQVTQLQSKH</sequence>
<dbReference type="PANTHER" id="PTHR42747">
    <property type="entry name" value="NITRONATE MONOOXYGENASE-RELATED"/>
    <property type="match status" value="1"/>
</dbReference>
<evidence type="ECO:0000256" key="5">
    <source>
        <dbReference type="ARBA" id="ARBA00022741"/>
    </source>
</evidence>
<dbReference type="PANTHER" id="PTHR42747:SF3">
    <property type="entry name" value="NITRONATE MONOOXYGENASE-RELATED"/>
    <property type="match status" value="1"/>
</dbReference>
<evidence type="ECO:0000256" key="3">
    <source>
        <dbReference type="ARBA" id="ARBA00022630"/>
    </source>
</evidence>
<keyword evidence="5" id="KW-0547">Nucleotide-binding</keyword>